<reference evidence="3" key="1">
    <citation type="journal article" date="2019" name="Int. J. Syst. Evol. Microbiol.">
        <title>The Global Catalogue of Microorganisms (GCM) 10K type strain sequencing project: providing services to taxonomists for standard genome sequencing and annotation.</title>
        <authorList>
            <consortium name="The Broad Institute Genomics Platform"/>
            <consortium name="The Broad Institute Genome Sequencing Center for Infectious Disease"/>
            <person name="Wu L."/>
            <person name="Ma J."/>
        </authorList>
    </citation>
    <scope>NUCLEOTIDE SEQUENCE [LARGE SCALE GENOMIC DNA]</scope>
    <source>
        <strain evidence="3">JCM 16034</strain>
    </source>
</reference>
<evidence type="ECO:0000256" key="1">
    <source>
        <dbReference type="SAM" id="MobiDB-lite"/>
    </source>
</evidence>
<comment type="caution">
    <text evidence="2">The sequence shown here is derived from an EMBL/GenBank/DDBJ whole genome shotgun (WGS) entry which is preliminary data.</text>
</comment>
<feature type="region of interest" description="Disordered" evidence="1">
    <location>
        <begin position="1"/>
        <end position="25"/>
    </location>
</feature>
<keyword evidence="3" id="KW-1185">Reference proteome</keyword>
<evidence type="ECO:0000313" key="2">
    <source>
        <dbReference type="EMBL" id="GAA2203473.1"/>
    </source>
</evidence>
<gene>
    <name evidence="2" type="ORF">GCM10009849_36010</name>
</gene>
<proteinExistence type="predicted"/>
<accession>A0ABP5NVJ4</accession>
<protein>
    <submittedName>
        <fullName evidence="2">Uncharacterized protein</fullName>
    </submittedName>
</protein>
<dbReference type="EMBL" id="BAAAQW010000014">
    <property type="protein sequence ID" value="GAA2203473.1"/>
    <property type="molecule type" value="Genomic_DNA"/>
</dbReference>
<organism evidence="2 3">
    <name type="scientific">Sinomonas flava</name>
    <dbReference type="NCBI Taxonomy" id="496857"/>
    <lineage>
        <taxon>Bacteria</taxon>
        <taxon>Bacillati</taxon>
        <taxon>Actinomycetota</taxon>
        <taxon>Actinomycetes</taxon>
        <taxon>Micrococcales</taxon>
        <taxon>Micrococcaceae</taxon>
        <taxon>Sinomonas</taxon>
    </lineage>
</organism>
<name>A0ABP5NVJ4_9MICC</name>
<sequence>MSATLLTRAPRQRPLAWAPGSGGSSWRGWRLVPAAAESYAVAWRACSSSWTSALARLLGPIQTATIVMIAWLIM</sequence>
<evidence type="ECO:0000313" key="3">
    <source>
        <dbReference type="Proteomes" id="UP001500432"/>
    </source>
</evidence>
<dbReference type="Proteomes" id="UP001500432">
    <property type="component" value="Unassembled WGS sequence"/>
</dbReference>